<accession>A0A8S1BZC7</accession>
<evidence type="ECO:0000313" key="3">
    <source>
        <dbReference type="Proteomes" id="UP000494165"/>
    </source>
</evidence>
<sequence>MERRRSAAAPTRRIFVLSCAFHGRRDVVERRADCHVECRPSTATPEQASEHVSEGATTMPPEVEEASHPIGLLRRGGGRPEIAADLGASIPTTLRCSRTA</sequence>
<organism evidence="2 3">
    <name type="scientific">Cloeon dipterum</name>
    <dbReference type="NCBI Taxonomy" id="197152"/>
    <lineage>
        <taxon>Eukaryota</taxon>
        <taxon>Metazoa</taxon>
        <taxon>Ecdysozoa</taxon>
        <taxon>Arthropoda</taxon>
        <taxon>Hexapoda</taxon>
        <taxon>Insecta</taxon>
        <taxon>Pterygota</taxon>
        <taxon>Palaeoptera</taxon>
        <taxon>Ephemeroptera</taxon>
        <taxon>Pisciforma</taxon>
        <taxon>Baetidae</taxon>
        <taxon>Cloeon</taxon>
    </lineage>
</organism>
<evidence type="ECO:0000313" key="2">
    <source>
        <dbReference type="EMBL" id="CAB3362253.1"/>
    </source>
</evidence>
<feature type="region of interest" description="Disordered" evidence="1">
    <location>
        <begin position="40"/>
        <end position="62"/>
    </location>
</feature>
<protein>
    <submittedName>
        <fullName evidence="2">Uncharacterized protein</fullName>
    </submittedName>
</protein>
<gene>
    <name evidence="2" type="ORF">CLODIP_2_CD04941</name>
</gene>
<name>A0A8S1BZC7_9INSE</name>
<proteinExistence type="predicted"/>
<evidence type="ECO:0000256" key="1">
    <source>
        <dbReference type="SAM" id="MobiDB-lite"/>
    </source>
</evidence>
<dbReference type="AlphaFoldDB" id="A0A8S1BZC7"/>
<reference evidence="2 3" key="1">
    <citation type="submission" date="2020-04" db="EMBL/GenBank/DDBJ databases">
        <authorList>
            <person name="Alioto T."/>
            <person name="Alioto T."/>
            <person name="Gomez Garrido J."/>
        </authorList>
    </citation>
    <scope>NUCLEOTIDE SEQUENCE [LARGE SCALE GENOMIC DNA]</scope>
</reference>
<dbReference type="EMBL" id="CADEPI010000008">
    <property type="protein sequence ID" value="CAB3362253.1"/>
    <property type="molecule type" value="Genomic_DNA"/>
</dbReference>
<dbReference type="Proteomes" id="UP000494165">
    <property type="component" value="Unassembled WGS sequence"/>
</dbReference>
<keyword evidence="3" id="KW-1185">Reference proteome</keyword>
<comment type="caution">
    <text evidence="2">The sequence shown here is derived from an EMBL/GenBank/DDBJ whole genome shotgun (WGS) entry which is preliminary data.</text>
</comment>